<evidence type="ECO:0000313" key="2">
    <source>
        <dbReference type="Proteomes" id="UP000030665"/>
    </source>
</evidence>
<reference evidence="1" key="1">
    <citation type="submission" date="2014-01" db="EMBL/GenBank/DDBJ databases">
        <authorList>
            <person name="Aslett M."/>
        </authorList>
    </citation>
    <scope>NUCLEOTIDE SEQUENCE</scope>
</reference>
<accession>A0A077ZQE6</accession>
<protein>
    <submittedName>
        <fullName evidence="1">Uncharacterized protein</fullName>
    </submittedName>
</protein>
<name>A0A077ZQE6_TRITR</name>
<dbReference type="EMBL" id="HG807657">
    <property type="protein sequence ID" value="CDW60990.1"/>
    <property type="molecule type" value="Genomic_DNA"/>
</dbReference>
<evidence type="ECO:0000313" key="1">
    <source>
        <dbReference type="EMBL" id="CDW60990.1"/>
    </source>
</evidence>
<gene>
    <name evidence="1" type="ORF">TTRE_0000939901</name>
</gene>
<reference evidence="1" key="2">
    <citation type="submission" date="2014-03" db="EMBL/GenBank/DDBJ databases">
        <title>The whipworm genome and dual-species transcriptomics of an intimate host-pathogen interaction.</title>
        <authorList>
            <person name="Foth B.J."/>
            <person name="Tsai I.J."/>
            <person name="Reid A.J."/>
            <person name="Bancroft A.J."/>
            <person name="Nichol S."/>
            <person name="Tracey A."/>
            <person name="Holroyd N."/>
            <person name="Cotton J.A."/>
            <person name="Stanley E.J."/>
            <person name="Zarowiecki M."/>
            <person name="Liu J.Z."/>
            <person name="Huckvale T."/>
            <person name="Cooper P.J."/>
            <person name="Grencis R.K."/>
            <person name="Berriman M."/>
        </authorList>
    </citation>
    <scope>NUCLEOTIDE SEQUENCE [LARGE SCALE GENOMIC DNA]</scope>
</reference>
<sequence>MFCGLESKSSAIDENSGRMEELLKKLSTSHIGECDSTDEEASEGVHLCRTCRISVAASGYKLVKKTFKGSAAVVDVGVQVKVPCADMSVNTPLEMQQNVCRPVGAAERIGPPVPPMPPIASGEPFEGIPQSQMGMYTYPPNMGHGSQMYYNNELCMPSAASSNIFYPYGPIPYNQQQMYYVPNAMPMQQQQQQDYGYFPSPPMPEYVSGFGQMQHRRQ</sequence>
<dbReference type="Proteomes" id="UP000030665">
    <property type="component" value="Unassembled WGS sequence"/>
</dbReference>
<keyword evidence="2" id="KW-1185">Reference proteome</keyword>
<proteinExistence type="predicted"/>
<organism evidence="1 2">
    <name type="scientific">Trichuris trichiura</name>
    <name type="common">Whipworm</name>
    <name type="synonym">Trichocephalus trichiurus</name>
    <dbReference type="NCBI Taxonomy" id="36087"/>
    <lineage>
        <taxon>Eukaryota</taxon>
        <taxon>Metazoa</taxon>
        <taxon>Ecdysozoa</taxon>
        <taxon>Nematoda</taxon>
        <taxon>Enoplea</taxon>
        <taxon>Dorylaimia</taxon>
        <taxon>Trichinellida</taxon>
        <taxon>Trichuridae</taxon>
        <taxon>Trichuris</taxon>
    </lineage>
</organism>
<dbReference type="AlphaFoldDB" id="A0A077ZQE6"/>